<dbReference type="Proteomes" id="UP000821845">
    <property type="component" value="Chromosome 9"/>
</dbReference>
<accession>A0ACB7RM55</accession>
<name>A0ACB7RM55_HYAAI</name>
<comment type="caution">
    <text evidence="1">The sequence shown here is derived from an EMBL/GenBank/DDBJ whole genome shotgun (WGS) entry which is preliminary data.</text>
</comment>
<sequence length="71" mass="8359">MCTALVWLLVMSAAKQDQQDIVRTEIDSVMKDKEPGSRITWKDRTKMPYTQAFIRETMRCKPVNPLALMRW</sequence>
<gene>
    <name evidence="1" type="ORF">HPB50_018805</name>
</gene>
<protein>
    <submittedName>
        <fullName evidence="1">Uncharacterized protein</fullName>
    </submittedName>
</protein>
<reference evidence="1" key="1">
    <citation type="submission" date="2020-05" db="EMBL/GenBank/DDBJ databases">
        <title>Large-scale comparative analyses of tick genomes elucidate their genetic diversity and vector capacities.</title>
        <authorList>
            <person name="Jia N."/>
            <person name="Wang J."/>
            <person name="Shi W."/>
            <person name="Du L."/>
            <person name="Sun Y."/>
            <person name="Zhan W."/>
            <person name="Jiang J."/>
            <person name="Wang Q."/>
            <person name="Zhang B."/>
            <person name="Ji P."/>
            <person name="Sakyi L.B."/>
            <person name="Cui X."/>
            <person name="Yuan T."/>
            <person name="Jiang B."/>
            <person name="Yang W."/>
            <person name="Lam T.T.-Y."/>
            <person name="Chang Q."/>
            <person name="Ding S."/>
            <person name="Wang X."/>
            <person name="Zhu J."/>
            <person name="Ruan X."/>
            <person name="Zhao L."/>
            <person name="Wei J."/>
            <person name="Que T."/>
            <person name="Du C."/>
            <person name="Cheng J."/>
            <person name="Dai P."/>
            <person name="Han X."/>
            <person name="Huang E."/>
            <person name="Gao Y."/>
            <person name="Liu J."/>
            <person name="Shao H."/>
            <person name="Ye R."/>
            <person name="Li L."/>
            <person name="Wei W."/>
            <person name="Wang X."/>
            <person name="Wang C."/>
            <person name="Yang T."/>
            <person name="Huo Q."/>
            <person name="Li W."/>
            <person name="Guo W."/>
            <person name="Chen H."/>
            <person name="Zhou L."/>
            <person name="Ni X."/>
            <person name="Tian J."/>
            <person name="Zhou Y."/>
            <person name="Sheng Y."/>
            <person name="Liu T."/>
            <person name="Pan Y."/>
            <person name="Xia L."/>
            <person name="Li J."/>
            <person name="Zhao F."/>
            <person name="Cao W."/>
        </authorList>
    </citation>
    <scope>NUCLEOTIDE SEQUENCE</scope>
    <source>
        <strain evidence="1">Hyas-2018</strain>
    </source>
</reference>
<evidence type="ECO:0000313" key="2">
    <source>
        <dbReference type="Proteomes" id="UP000821845"/>
    </source>
</evidence>
<keyword evidence="2" id="KW-1185">Reference proteome</keyword>
<proteinExistence type="predicted"/>
<organism evidence="1 2">
    <name type="scientific">Hyalomma asiaticum</name>
    <name type="common">Tick</name>
    <dbReference type="NCBI Taxonomy" id="266040"/>
    <lineage>
        <taxon>Eukaryota</taxon>
        <taxon>Metazoa</taxon>
        <taxon>Ecdysozoa</taxon>
        <taxon>Arthropoda</taxon>
        <taxon>Chelicerata</taxon>
        <taxon>Arachnida</taxon>
        <taxon>Acari</taxon>
        <taxon>Parasitiformes</taxon>
        <taxon>Ixodida</taxon>
        <taxon>Ixodoidea</taxon>
        <taxon>Ixodidae</taxon>
        <taxon>Hyalomminae</taxon>
        <taxon>Hyalomma</taxon>
    </lineage>
</organism>
<evidence type="ECO:0000313" key="1">
    <source>
        <dbReference type="EMBL" id="KAH6922761.1"/>
    </source>
</evidence>
<dbReference type="EMBL" id="CM023489">
    <property type="protein sequence ID" value="KAH6922761.1"/>
    <property type="molecule type" value="Genomic_DNA"/>
</dbReference>